<evidence type="ECO:0000313" key="2">
    <source>
        <dbReference type="Proteomes" id="UP000001818"/>
    </source>
</evidence>
<dbReference type="HOGENOM" id="CLU_064934_0_0_5"/>
<dbReference type="eggNOG" id="COG4328">
    <property type="taxonomic scope" value="Bacteria"/>
</dbReference>
<dbReference type="EMBL" id="CP000283">
    <property type="protein sequence ID" value="ABE37251.1"/>
    <property type="molecule type" value="Genomic_DNA"/>
</dbReference>
<dbReference type="InterPro" id="IPR007362">
    <property type="entry name" value="DUF429"/>
</dbReference>
<evidence type="ECO:0008006" key="3">
    <source>
        <dbReference type="Google" id="ProtNLM"/>
    </source>
</evidence>
<dbReference type="Proteomes" id="UP000001818">
    <property type="component" value="Chromosome"/>
</dbReference>
<organism evidence="1 2">
    <name type="scientific">Rhodopseudomonas palustris (strain BisB5)</name>
    <dbReference type="NCBI Taxonomy" id="316057"/>
    <lineage>
        <taxon>Bacteria</taxon>
        <taxon>Pseudomonadati</taxon>
        <taxon>Pseudomonadota</taxon>
        <taxon>Alphaproteobacteria</taxon>
        <taxon>Hyphomicrobiales</taxon>
        <taxon>Nitrobacteraceae</taxon>
        <taxon>Rhodopseudomonas</taxon>
    </lineage>
</organism>
<dbReference type="PIRSF" id="PIRSF018008">
    <property type="entry name" value="UCP018008"/>
    <property type="match status" value="1"/>
</dbReference>
<evidence type="ECO:0000313" key="1">
    <source>
        <dbReference type="EMBL" id="ABE37251.1"/>
    </source>
</evidence>
<dbReference type="Pfam" id="PF04250">
    <property type="entry name" value="DUF429"/>
    <property type="match status" value="1"/>
</dbReference>
<accession>Q13F88</accession>
<dbReference type="BioCyc" id="RPAL316057:RPD_RS00055-MONOMER"/>
<gene>
    <name evidence="1" type="ordered locus">RPD_0011</name>
</gene>
<dbReference type="KEGG" id="rpd:RPD_0011"/>
<reference evidence="1 2" key="1">
    <citation type="submission" date="2006-03" db="EMBL/GenBank/DDBJ databases">
        <title>Complete sequence of Rhodopseudomonas palustris BisB5.</title>
        <authorList>
            <consortium name="US DOE Joint Genome Institute"/>
            <person name="Copeland A."/>
            <person name="Lucas S."/>
            <person name="Lapidus A."/>
            <person name="Barry K."/>
            <person name="Detter J.C."/>
            <person name="Glavina del Rio T."/>
            <person name="Hammon N."/>
            <person name="Israni S."/>
            <person name="Dalin E."/>
            <person name="Tice H."/>
            <person name="Pitluck S."/>
            <person name="Chain P."/>
            <person name="Malfatti S."/>
            <person name="Shin M."/>
            <person name="Vergez L."/>
            <person name="Schmutz J."/>
            <person name="Larimer F."/>
            <person name="Land M."/>
            <person name="Hauser L."/>
            <person name="Pelletier D.A."/>
            <person name="Kyrpides N."/>
            <person name="Lykidis A."/>
            <person name="Oda Y."/>
            <person name="Harwood C.S."/>
            <person name="Richardson P."/>
        </authorList>
    </citation>
    <scope>NUCLEOTIDE SEQUENCE [LARGE SCALE GENOMIC DNA]</scope>
    <source>
        <strain evidence="1 2">BisB5</strain>
    </source>
</reference>
<sequence length="274" mass="30131">MKATFIGFDSAWTDNPKRPGAICSIDYDGSEFSEFRGPTLVGFKQALEFIQSAYDANRLTLVAVDQPTIVNNLTGMRAAERVAAAAVSWLGGGVQPASRSRSGMFDDNAPIWKFLRELGACDDPERCKASRDGLFIMEVFPALALPAFHPGFCGRLSAPRYNPARSKTFRQSDWEKVTKVVGEQVDAMQCPSFNDWCASLSSVPKPKKSDQDKLDASICLLIALHWMVQPRESSVMIGDLTSGYIVAPVVDEIRRRLTDKARSEYVAIDGKIPG</sequence>
<name>Q13F88_RHOPS</name>
<protein>
    <recommendedName>
        <fullName evidence="3">DUF429 domain-containing protein</fullName>
    </recommendedName>
</protein>
<dbReference type="AlphaFoldDB" id="Q13F88"/>
<proteinExistence type="predicted"/>
<dbReference type="STRING" id="316057.RPD_0011"/>
<dbReference type="InterPro" id="IPR008306">
    <property type="entry name" value="UCP018008"/>
</dbReference>